<dbReference type="PANTHER" id="PTHR35936">
    <property type="entry name" value="MEMBRANE-BOUND LYTIC MUREIN TRANSGLYCOSYLASE F"/>
    <property type="match status" value="1"/>
</dbReference>
<evidence type="ECO:0000313" key="5">
    <source>
        <dbReference type="Proteomes" id="UP000824265"/>
    </source>
</evidence>
<proteinExistence type="predicted"/>
<evidence type="ECO:0000256" key="1">
    <source>
        <dbReference type="ARBA" id="ARBA00022729"/>
    </source>
</evidence>
<dbReference type="SUPFAM" id="SSF53850">
    <property type="entry name" value="Periplasmic binding protein-like II"/>
    <property type="match status" value="1"/>
</dbReference>
<feature type="signal peptide" evidence="2">
    <location>
        <begin position="1"/>
        <end position="27"/>
    </location>
</feature>
<gene>
    <name evidence="4" type="ORF">H9742_00125</name>
</gene>
<accession>A0A9D1R3Q9</accession>
<reference evidence="4" key="1">
    <citation type="journal article" date="2021" name="PeerJ">
        <title>Extensive microbial diversity within the chicken gut microbiome revealed by metagenomics and culture.</title>
        <authorList>
            <person name="Gilroy R."/>
            <person name="Ravi A."/>
            <person name="Getino M."/>
            <person name="Pursley I."/>
            <person name="Horton D.L."/>
            <person name="Alikhan N.F."/>
            <person name="Baker D."/>
            <person name="Gharbi K."/>
            <person name="Hall N."/>
            <person name="Watson M."/>
            <person name="Adriaenssens E.M."/>
            <person name="Foster-Nyarko E."/>
            <person name="Jarju S."/>
            <person name="Secka A."/>
            <person name="Antonio M."/>
            <person name="Oren A."/>
            <person name="Chaudhuri R.R."/>
            <person name="La Ragione R."/>
            <person name="Hildebrand F."/>
            <person name="Pallen M.J."/>
        </authorList>
    </citation>
    <scope>NUCLEOTIDE SEQUENCE</scope>
    <source>
        <strain evidence="4">CHK195-6426</strain>
    </source>
</reference>
<dbReference type="EMBL" id="DXGH01000001">
    <property type="protein sequence ID" value="HIW79928.1"/>
    <property type="molecule type" value="Genomic_DNA"/>
</dbReference>
<dbReference type="Pfam" id="PF00497">
    <property type="entry name" value="SBP_bac_3"/>
    <property type="match status" value="1"/>
</dbReference>
<evidence type="ECO:0000313" key="4">
    <source>
        <dbReference type="EMBL" id="HIW79928.1"/>
    </source>
</evidence>
<dbReference type="PANTHER" id="PTHR35936:SF38">
    <property type="entry name" value="GLUTAMINE-BINDING PERIPLASMIC PROTEIN"/>
    <property type="match status" value="1"/>
</dbReference>
<organism evidence="4 5">
    <name type="scientific">Candidatus Acetatifactor stercoripullorum</name>
    <dbReference type="NCBI Taxonomy" id="2838414"/>
    <lineage>
        <taxon>Bacteria</taxon>
        <taxon>Bacillati</taxon>
        <taxon>Bacillota</taxon>
        <taxon>Clostridia</taxon>
        <taxon>Lachnospirales</taxon>
        <taxon>Lachnospiraceae</taxon>
        <taxon>Acetatifactor</taxon>
    </lineage>
</organism>
<name>A0A9D1R3Q9_9FIRM</name>
<dbReference type="SMART" id="SM00062">
    <property type="entry name" value="PBPb"/>
    <property type="match status" value="1"/>
</dbReference>
<keyword evidence="1 2" id="KW-0732">Signal</keyword>
<comment type="caution">
    <text evidence="4">The sequence shown here is derived from an EMBL/GenBank/DDBJ whole genome shotgun (WGS) entry which is preliminary data.</text>
</comment>
<dbReference type="PROSITE" id="PS51257">
    <property type="entry name" value="PROKAR_LIPOPROTEIN"/>
    <property type="match status" value="1"/>
</dbReference>
<evidence type="ECO:0000256" key="2">
    <source>
        <dbReference type="SAM" id="SignalP"/>
    </source>
</evidence>
<feature type="chain" id="PRO_5038482501" evidence="2">
    <location>
        <begin position="28"/>
        <end position="285"/>
    </location>
</feature>
<dbReference type="Proteomes" id="UP000824265">
    <property type="component" value="Unassembled WGS sequence"/>
</dbReference>
<dbReference type="Gene3D" id="3.40.190.10">
    <property type="entry name" value="Periplasmic binding protein-like II"/>
    <property type="match status" value="2"/>
</dbReference>
<protein>
    <submittedName>
        <fullName evidence="4">Transporter substrate-binding domain-containing protein</fullName>
    </submittedName>
</protein>
<evidence type="ECO:0000259" key="3">
    <source>
        <dbReference type="SMART" id="SM00062"/>
    </source>
</evidence>
<dbReference type="AlphaFoldDB" id="A0A9D1R3Q9"/>
<reference evidence="4" key="2">
    <citation type="submission" date="2021-04" db="EMBL/GenBank/DDBJ databases">
        <authorList>
            <person name="Gilroy R."/>
        </authorList>
    </citation>
    <scope>NUCLEOTIDE SEQUENCE</scope>
    <source>
        <strain evidence="4">CHK195-6426</strain>
    </source>
</reference>
<sequence length="285" mass="31067">MKKKMVAFLMTLVMTTGMLAGCSSAEAQEDTAVLRVGMECAYAPFNWTQETAEVSNGDTAVPIYGSSYYAYGYDVMMAQMIAEQLGMELEIHKVEWDSIGLAMDSGEYDCIIAGMGKTPEREASYAFTTPYYYRDNCLTVKAGSGLENITSLEELAGRNISVTTQTGTGWVSLMEQIPDRVEAANYATTAECFMAVSNGVADAALIDKPTAESALLTNTDLVILTFEEGKGFVDDNGMTNVCIATRLDDTELRDKIQGAMDALEWDKEKMDEMMSLAIELQPAAN</sequence>
<dbReference type="InterPro" id="IPR001638">
    <property type="entry name" value="Solute-binding_3/MltF_N"/>
</dbReference>
<feature type="domain" description="Solute-binding protein family 3/N-terminal" evidence="3">
    <location>
        <begin position="33"/>
        <end position="274"/>
    </location>
</feature>